<feature type="region of interest" description="Disordered" evidence="1">
    <location>
        <begin position="1"/>
        <end position="84"/>
    </location>
</feature>
<sequence>MLRPVGIMPVFPELGDRSAPASQPGSERGPLAGSRSASRPEDTAGSLKHEPGSATPGAPTVSEPGALQREPGAENGSCRGAEPGAIQPVFETAEKGPRFVLLAPWAISWTVADALRRVALMRFAVYPVPTRSRLHFAAGTGNQGLWA</sequence>
<proteinExistence type="predicted"/>
<protein>
    <submittedName>
        <fullName evidence="2">Uncharacterized protein</fullName>
    </submittedName>
</protein>
<evidence type="ECO:0000313" key="2">
    <source>
        <dbReference type="EMBL" id="CAK0894240.1"/>
    </source>
</evidence>
<comment type="caution">
    <text evidence="2">The sequence shown here is derived from an EMBL/GenBank/DDBJ whole genome shotgun (WGS) entry which is preliminary data.</text>
</comment>
<evidence type="ECO:0000313" key="3">
    <source>
        <dbReference type="Proteomes" id="UP001189429"/>
    </source>
</evidence>
<accession>A0ABN9X4G1</accession>
<dbReference type="EMBL" id="CAUYUJ010019866">
    <property type="protein sequence ID" value="CAK0894240.1"/>
    <property type="molecule type" value="Genomic_DNA"/>
</dbReference>
<feature type="compositionally biased region" description="Basic and acidic residues" evidence="1">
    <location>
        <begin position="38"/>
        <end position="51"/>
    </location>
</feature>
<gene>
    <name evidence="2" type="ORF">PCOR1329_LOCUS73331</name>
</gene>
<evidence type="ECO:0000256" key="1">
    <source>
        <dbReference type="SAM" id="MobiDB-lite"/>
    </source>
</evidence>
<keyword evidence="3" id="KW-1185">Reference proteome</keyword>
<name>A0ABN9X4G1_9DINO</name>
<dbReference type="Proteomes" id="UP001189429">
    <property type="component" value="Unassembled WGS sequence"/>
</dbReference>
<organism evidence="2 3">
    <name type="scientific">Prorocentrum cordatum</name>
    <dbReference type="NCBI Taxonomy" id="2364126"/>
    <lineage>
        <taxon>Eukaryota</taxon>
        <taxon>Sar</taxon>
        <taxon>Alveolata</taxon>
        <taxon>Dinophyceae</taxon>
        <taxon>Prorocentrales</taxon>
        <taxon>Prorocentraceae</taxon>
        <taxon>Prorocentrum</taxon>
    </lineage>
</organism>
<reference evidence="2" key="1">
    <citation type="submission" date="2023-10" db="EMBL/GenBank/DDBJ databases">
        <authorList>
            <person name="Chen Y."/>
            <person name="Shah S."/>
            <person name="Dougan E. K."/>
            <person name="Thang M."/>
            <person name="Chan C."/>
        </authorList>
    </citation>
    <scope>NUCLEOTIDE SEQUENCE [LARGE SCALE GENOMIC DNA]</scope>
</reference>